<dbReference type="Gene3D" id="3.20.20.150">
    <property type="entry name" value="Divalent-metal-dependent TIM barrel enzymes"/>
    <property type="match status" value="1"/>
</dbReference>
<dbReference type="GO" id="GO:0008198">
    <property type="term" value="F:ferrous iron binding"/>
    <property type="evidence" value="ECO:0007669"/>
    <property type="project" value="TreeGrafter"/>
</dbReference>
<evidence type="ECO:0000256" key="4">
    <source>
        <dbReference type="ARBA" id="ARBA00007389"/>
    </source>
</evidence>
<evidence type="ECO:0000313" key="11">
    <source>
        <dbReference type="Proteomes" id="UP000823877"/>
    </source>
</evidence>
<dbReference type="AlphaFoldDB" id="A0A9D2S9U8"/>
<proteinExistence type="inferred from homology"/>
<dbReference type="Proteomes" id="UP000823877">
    <property type="component" value="Unassembled WGS sequence"/>
</dbReference>
<dbReference type="PANTHER" id="PTHR30387">
    <property type="entry name" value="MANNONATE DEHYDRATASE"/>
    <property type="match status" value="1"/>
</dbReference>
<reference evidence="10" key="2">
    <citation type="submission" date="2021-04" db="EMBL/GenBank/DDBJ databases">
        <authorList>
            <person name="Gilroy R."/>
        </authorList>
    </citation>
    <scope>NUCLEOTIDE SEQUENCE</scope>
    <source>
        <strain evidence="10">CHK188-16595</strain>
    </source>
</reference>
<evidence type="ECO:0000256" key="3">
    <source>
        <dbReference type="ARBA" id="ARBA00004892"/>
    </source>
</evidence>
<comment type="similarity">
    <text evidence="4 9">Belongs to the mannonate dehydratase family.</text>
</comment>
<gene>
    <name evidence="9 10" type="primary">uxuA</name>
    <name evidence="10" type="ORF">IAA37_04080</name>
</gene>
<evidence type="ECO:0000256" key="5">
    <source>
        <dbReference type="ARBA" id="ARBA00012927"/>
    </source>
</evidence>
<evidence type="ECO:0000256" key="2">
    <source>
        <dbReference type="ARBA" id="ARBA00002713"/>
    </source>
</evidence>
<comment type="caution">
    <text evidence="10">The sequence shown here is derived from an EMBL/GenBank/DDBJ whole genome shotgun (WGS) entry which is preliminary data.</text>
</comment>
<evidence type="ECO:0000256" key="9">
    <source>
        <dbReference type="HAMAP-Rule" id="MF_00106"/>
    </source>
</evidence>
<accession>A0A9D2S9U8</accession>
<dbReference type="SUPFAM" id="SSF51658">
    <property type="entry name" value="Xylose isomerase-like"/>
    <property type="match status" value="1"/>
</dbReference>
<dbReference type="PANTHER" id="PTHR30387:SF2">
    <property type="entry name" value="MANNONATE DEHYDRATASE"/>
    <property type="match status" value="1"/>
</dbReference>
<comment type="pathway">
    <text evidence="3 9">Carbohydrate metabolism; pentose and glucuronate interconversion.</text>
</comment>
<keyword evidence="7 9" id="KW-0464">Manganese</keyword>
<dbReference type="InterPro" id="IPR004628">
    <property type="entry name" value="Man_deHydtase"/>
</dbReference>
<keyword evidence="6 9" id="KW-0408">Iron</keyword>
<dbReference type="PIRSF" id="PIRSF016049">
    <property type="entry name" value="Man_dehyd"/>
    <property type="match status" value="1"/>
</dbReference>
<comment type="catalytic activity">
    <reaction evidence="1 9">
        <text>D-mannonate = 2-dehydro-3-deoxy-D-gluconate + H2O</text>
        <dbReference type="Rhea" id="RHEA:20097"/>
        <dbReference type="ChEBI" id="CHEBI:15377"/>
        <dbReference type="ChEBI" id="CHEBI:17767"/>
        <dbReference type="ChEBI" id="CHEBI:57990"/>
        <dbReference type="EC" id="4.2.1.8"/>
    </reaction>
</comment>
<dbReference type="EMBL" id="DWXN01000009">
    <property type="protein sequence ID" value="HJB74835.1"/>
    <property type="molecule type" value="Genomic_DNA"/>
</dbReference>
<dbReference type="InterPro" id="IPR036237">
    <property type="entry name" value="Xyl_isomerase-like_sf"/>
</dbReference>
<reference evidence="10" key="1">
    <citation type="journal article" date="2021" name="PeerJ">
        <title>Extensive microbial diversity within the chicken gut microbiome revealed by metagenomics and culture.</title>
        <authorList>
            <person name="Gilroy R."/>
            <person name="Ravi A."/>
            <person name="Getino M."/>
            <person name="Pursley I."/>
            <person name="Horton D.L."/>
            <person name="Alikhan N.F."/>
            <person name="Baker D."/>
            <person name="Gharbi K."/>
            <person name="Hall N."/>
            <person name="Watson M."/>
            <person name="Adriaenssens E.M."/>
            <person name="Foster-Nyarko E."/>
            <person name="Jarju S."/>
            <person name="Secka A."/>
            <person name="Antonio M."/>
            <person name="Oren A."/>
            <person name="Chaudhuri R.R."/>
            <person name="La Ragione R."/>
            <person name="Hildebrand F."/>
            <person name="Pallen M.J."/>
        </authorList>
    </citation>
    <scope>NUCLEOTIDE SEQUENCE</scope>
    <source>
        <strain evidence="10">CHK188-16595</strain>
    </source>
</reference>
<dbReference type="GO" id="GO:0008927">
    <property type="term" value="F:mannonate dehydratase activity"/>
    <property type="evidence" value="ECO:0007669"/>
    <property type="project" value="UniProtKB-UniRule"/>
</dbReference>
<protein>
    <recommendedName>
        <fullName evidence="5 9">Mannonate dehydratase</fullName>
        <ecNumber evidence="5 9">4.2.1.8</ecNumber>
    </recommendedName>
    <alternativeName>
        <fullName evidence="9">D-mannonate hydro-lyase</fullName>
    </alternativeName>
</protein>
<evidence type="ECO:0000256" key="8">
    <source>
        <dbReference type="ARBA" id="ARBA00023239"/>
    </source>
</evidence>
<keyword evidence="8 9" id="KW-0456">Lyase</keyword>
<evidence type="ECO:0000256" key="7">
    <source>
        <dbReference type="ARBA" id="ARBA00023211"/>
    </source>
</evidence>
<dbReference type="NCBIfam" id="NF003027">
    <property type="entry name" value="PRK03906.1"/>
    <property type="match status" value="1"/>
</dbReference>
<comment type="cofactor">
    <cofactor evidence="9">
        <name>Fe(2+)</name>
        <dbReference type="ChEBI" id="CHEBI:29033"/>
    </cofactor>
    <cofactor evidence="9">
        <name>Mn(2+)</name>
        <dbReference type="ChEBI" id="CHEBI:29035"/>
    </cofactor>
</comment>
<name>A0A9D2S9U8_9FIRM</name>
<evidence type="ECO:0000256" key="1">
    <source>
        <dbReference type="ARBA" id="ARBA00001794"/>
    </source>
</evidence>
<dbReference type="NCBIfam" id="TIGR00695">
    <property type="entry name" value="uxuA"/>
    <property type="match status" value="1"/>
</dbReference>
<evidence type="ECO:0000313" key="10">
    <source>
        <dbReference type="EMBL" id="HJB74835.1"/>
    </source>
</evidence>
<sequence length="359" mass="40959">MQMTFRWFGDKLDTVTLQQIRQIPNVTGVVPALHDLPAGEAWSEERVQAMYEEITAAGLTMECIESVNVHEDIKLGLPARENWIENYKISIRNLAKVGVKCICYNFMPVFDWTRTDLYMPLPDGSTCLSYDGKQVEGKSPEDMFREIDDHSNGYAMPGWEPDRMGEIKELFEKYKGITEEDLWRNLKYFLESIMPVCEECGVKMAIHPDDPPWGIFGLPRIITGKEALLKLVRMVPSKYNGITLCTGSLGASPKNDIPDIIRTPEIGERIYFAHLRNVSINDRWFNETAHESSAGSLDMYEIVKALQEIGFDGYVRPDHGRMIWGEVARPGYGLFDRALGVCYLNGLWEAVEKSRKEKD</sequence>
<dbReference type="GO" id="GO:0042840">
    <property type="term" value="P:D-glucuronate catabolic process"/>
    <property type="evidence" value="ECO:0007669"/>
    <property type="project" value="TreeGrafter"/>
</dbReference>
<evidence type="ECO:0000256" key="6">
    <source>
        <dbReference type="ARBA" id="ARBA00023004"/>
    </source>
</evidence>
<dbReference type="Pfam" id="PF03786">
    <property type="entry name" value="UxuA"/>
    <property type="match status" value="1"/>
</dbReference>
<dbReference type="HAMAP" id="MF_00106">
    <property type="entry name" value="UxuA"/>
    <property type="match status" value="1"/>
</dbReference>
<organism evidence="10 11">
    <name type="scientific">Candidatus Eubacterium faecale</name>
    <dbReference type="NCBI Taxonomy" id="2838568"/>
    <lineage>
        <taxon>Bacteria</taxon>
        <taxon>Bacillati</taxon>
        <taxon>Bacillota</taxon>
        <taxon>Clostridia</taxon>
        <taxon>Eubacteriales</taxon>
        <taxon>Eubacteriaceae</taxon>
        <taxon>Eubacterium</taxon>
    </lineage>
</organism>
<dbReference type="EC" id="4.2.1.8" evidence="5 9"/>
<dbReference type="GO" id="GO:0030145">
    <property type="term" value="F:manganese ion binding"/>
    <property type="evidence" value="ECO:0007669"/>
    <property type="project" value="TreeGrafter"/>
</dbReference>
<comment type="function">
    <text evidence="2 9">Catalyzes the dehydration of D-mannonate.</text>
</comment>